<dbReference type="PANTHER" id="PTHR30469:SF12">
    <property type="entry name" value="MULTIDRUG RESISTANCE PROTEIN MDTA"/>
    <property type="match status" value="1"/>
</dbReference>
<dbReference type="Pfam" id="PF25967">
    <property type="entry name" value="RND-MFP_C"/>
    <property type="match status" value="1"/>
</dbReference>
<gene>
    <name evidence="12" type="ORF">GCM10010994_19880</name>
</gene>
<sequence length="439" mass="46058">MTRRSLLLLILVAVAGIASWQAYERGWLRGLPGVGGGQDQAATAGDDGRRGEAPAGRGRRGRGTDGPIPVLAATVRREDVPVSIDAVGTIQALNTVTVRTQVDGRLLSLAFKDGQDVKRGDVLAHVDPVTYQAQYDQAVAKKAQDEALLANARLDLERYSKLAASSYGSQQQADTQKSLVAQYQAQVRSDQGAIDNAKAQLDRTTITSPIEGRTGIRLVDAGNILRASDATGIVVVAQLEPIALVFNLPQQYLTAANRAMGRGSVQVQALDSDNATVLATGTVAVIDNQVDATTGTVKIKAIFTNAERSLWPGQFVNVRIFVDTIAKAVVVPTAAVQRGPSGAYVYVLNDDDTVRLANVVVGRQDETRAVITSGLAPPARVVTTGFSRLTDGAHVAVTVADATAPGAAAPAPASATANADQDGPHRPHRQQSEAADGKR</sequence>
<feature type="region of interest" description="Disordered" evidence="7">
    <location>
        <begin position="404"/>
        <end position="439"/>
    </location>
</feature>
<reference evidence="12" key="1">
    <citation type="journal article" date="2014" name="Int. J. Syst. Evol. Microbiol.">
        <title>Complete genome sequence of Corynebacterium casei LMG S-19264T (=DSM 44701T), isolated from a smear-ripened cheese.</title>
        <authorList>
            <consortium name="US DOE Joint Genome Institute (JGI-PGF)"/>
            <person name="Walter F."/>
            <person name="Albersmeier A."/>
            <person name="Kalinowski J."/>
            <person name="Ruckert C."/>
        </authorList>
    </citation>
    <scope>NUCLEOTIDE SEQUENCE</scope>
    <source>
        <strain evidence="12">CGMCC 1.12919</strain>
    </source>
</reference>
<dbReference type="InterPro" id="IPR006143">
    <property type="entry name" value="RND_pump_MFP"/>
</dbReference>
<dbReference type="Pfam" id="PF25917">
    <property type="entry name" value="BSH_RND"/>
    <property type="match status" value="1"/>
</dbReference>
<dbReference type="Pfam" id="PF25944">
    <property type="entry name" value="Beta-barrel_RND"/>
    <property type="match status" value="1"/>
</dbReference>
<evidence type="ECO:0000256" key="4">
    <source>
        <dbReference type="ARBA" id="ARBA00022475"/>
    </source>
</evidence>
<feature type="compositionally biased region" description="Low complexity" evidence="7">
    <location>
        <begin position="404"/>
        <end position="419"/>
    </location>
</feature>
<dbReference type="Gene3D" id="1.10.287.470">
    <property type="entry name" value="Helix hairpin bin"/>
    <property type="match status" value="1"/>
</dbReference>
<dbReference type="PANTHER" id="PTHR30469">
    <property type="entry name" value="MULTIDRUG RESISTANCE PROTEIN MDTA"/>
    <property type="match status" value="1"/>
</dbReference>
<keyword evidence="6" id="KW-0472">Membrane</keyword>
<dbReference type="AlphaFoldDB" id="A0A916U5V6"/>
<dbReference type="Gene3D" id="2.40.420.20">
    <property type="match status" value="1"/>
</dbReference>
<dbReference type="InterPro" id="IPR058626">
    <property type="entry name" value="MdtA-like_b-barrel"/>
</dbReference>
<dbReference type="SUPFAM" id="SSF111369">
    <property type="entry name" value="HlyD-like secretion proteins"/>
    <property type="match status" value="1"/>
</dbReference>
<dbReference type="GO" id="GO:1990281">
    <property type="term" value="C:efflux pump complex"/>
    <property type="evidence" value="ECO:0007669"/>
    <property type="project" value="TreeGrafter"/>
</dbReference>
<evidence type="ECO:0000259" key="10">
    <source>
        <dbReference type="Pfam" id="PF25944"/>
    </source>
</evidence>
<evidence type="ECO:0008006" key="14">
    <source>
        <dbReference type="Google" id="ProtNLM"/>
    </source>
</evidence>
<keyword evidence="3" id="KW-0813">Transport</keyword>
<feature type="domain" description="Multidrug resistance protein MdtA-like beta-barrel" evidence="10">
    <location>
        <begin position="241"/>
        <end position="324"/>
    </location>
</feature>
<dbReference type="Pfam" id="PF25876">
    <property type="entry name" value="HH_MFP_RND"/>
    <property type="match status" value="1"/>
</dbReference>
<comment type="caution">
    <text evidence="12">The sequence shown here is derived from an EMBL/GenBank/DDBJ whole genome shotgun (WGS) entry which is preliminary data.</text>
</comment>
<reference evidence="12" key="2">
    <citation type="submission" date="2020-09" db="EMBL/GenBank/DDBJ databases">
        <authorList>
            <person name="Sun Q."/>
            <person name="Zhou Y."/>
        </authorList>
    </citation>
    <scope>NUCLEOTIDE SEQUENCE</scope>
    <source>
        <strain evidence="12">CGMCC 1.12919</strain>
    </source>
</reference>
<comment type="similarity">
    <text evidence="2">Belongs to the membrane fusion protein (MFP) (TC 8.A.1) family.</text>
</comment>
<evidence type="ECO:0000313" key="12">
    <source>
        <dbReference type="EMBL" id="GGC61341.1"/>
    </source>
</evidence>
<dbReference type="GO" id="GO:0030313">
    <property type="term" value="C:cell envelope"/>
    <property type="evidence" value="ECO:0007669"/>
    <property type="project" value="UniProtKB-SubCell"/>
</dbReference>
<evidence type="ECO:0000256" key="7">
    <source>
        <dbReference type="SAM" id="MobiDB-lite"/>
    </source>
</evidence>
<evidence type="ECO:0000259" key="8">
    <source>
        <dbReference type="Pfam" id="PF25876"/>
    </source>
</evidence>
<comment type="subcellular location">
    <subcellularLocation>
        <location evidence="1">Cell membrane</location>
    </subcellularLocation>
</comment>
<name>A0A916U5V6_9HYPH</name>
<organism evidence="12 13">
    <name type="scientific">Chelatococcus reniformis</name>
    <dbReference type="NCBI Taxonomy" id="1494448"/>
    <lineage>
        <taxon>Bacteria</taxon>
        <taxon>Pseudomonadati</taxon>
        <taxon>Pseudomonadota</taxon>
        <taxon>Alphaproteobacteria</taxon>
        <taxon>Hyphomicrobiales</taxon>
        <taxon>Chelatococcaceae</taxon>
        <taxon>Chelatococcus</taxon>
    </lineage>
</organism>
<evidence type="ECO:0000256" key="1">
    <source>
        <dbReference type="ARBA" id="ARBA00004236"/>
    </source>
</evidence>
<dbReference type="NCBIfam" id="TIGR01730">
    <property type="entry name" value="RND_mfp"/>
    <property type="match status" value="1"/>
</dbReference>
<evidence type="ECO:0000259" key="11">
    <source>
        <dbReference type="Pfam" id="PF25967"/>
    </source>
</evidence>
<keyword evidence="13" id="KW-1185">Reference proteome</keyword>
<evidence type="ECO:0000256" key="6">
    <source>
        <dbReference type="ARBA" id="ARBA00023136"/>
    </source>
</evidence>
<dbReference type="EMBL" id="BMGG01000003">
    <property type="protein sequence ID" value="GGC61341.1"/>
    <property type="molecule type" value="Genomic_DNA"/>
</dbReference>
<evidence type="ECO:0000256" key="2">
    <source>
        <dbReference type="ARBA" id="ARBA00009477"/>
    </source>
</evidence>
<keyword evidence="4" id="KW-1003">Cell membrane</keyword>
<feature type="domain" description="Multidrug resistance protein MdtA-like alpha-helical hairpin" evidence="8">
    <location>
        <begin position="134"/>
        <end position="204"/>
    </location>
</feature>
<protein>
    <recommendedName>
        <fullName evidence="14">Efflux RND transporter periplasmic adaptor subunit</fullName>
    </recommendedName>
</protein>
<dbReference type="InterPro" id="IPR058625">
    <property type="entry name" value="MdtA-like_BSH"/>
</dbReference>
<feature type="region of interest" description="Disordered" evidence="7">
    <location>
        <begin position="35"/>
        <end position="68"/>
    </location>
</feature>
<dbReference type="Gene3D" id="2.40.30.170">
    <property type="match status" value="1"/>
</dbReference>
<dbReference type="FunFam" id="2.40.420.20:FF:000001">
    <property type="entry name" value="Efflux RND transporter periplasmic adaptor subunit"/>
    <property type="match status" value="1"/>
</dbReference>
<dbReference type="InterPro" id="IPR058627">
    <property type="entry name" value="MdtA-like_C"/>
</dbReference>
<dbReference type="GO" id="GO:0015562">
    <property type="term" value="F:efflux transmembrane transporter activity"/>
    <property type="evidence" value="ECO:0007669"/>
    <property type="project" value="TreeGrafter"/>
</dbReference>
<evidence type="ECO:0000313" key="13">
    <source>
        <dbReference type="Proteomes" id="UP000637002"/>
    </source>
</evidence>
<feature type="domain" description="Multidrug resistance protein MdtA-like C-terminal permuted SH3" evidence="11">
    <location>
        <begin position="328"/>
        <end position="387"/>
    </location>
</feature>
<dbReference type="InterPro" id="IPR058624">
    <property type="entry name" value="MdtA-like_HH"/>
</dbReference>
<evidence type="ECO:0000256" key="3">
    <source>
        <dbReference type="ARBA" id="ARBA00022448"/>
    </source>
</evidence>
<proteinExistence type="inferred from homology"/>
<accession>A0A916U5V6</accession>
<feature type="domain" description="Multidrug resistance protein MdtA-like barrel-sandwich hybrid" evidence="9">
    <location>
        <begin position="94"/>
        <end position="236"/>
    </location>
</feature>
<keyword evidence="5" id="KW-0997">Cell inner membrane</keyword>
<dbReference type="Proteomes" id="UP000637002">
    <property type="component" value="Unassembled WGS sequence"/>
</dbReference>
<dbReference type="Gene3D" id="2.40.50.100">
    <property type="match status" value="1"/>
</dbReference>
<evidence type="ECO:0000256" key="5">
    <source>
        <dbReference type="ARBA" id="ARBA00022519"/>
    </source>
</evidence>
<dbReference type="RefSeq" id="WP_188608991.1">
    <property type="nucleotide sequence ID" value="NZ_BMGG01000003.1"/>
</dbReference>
<evidence type="ECO:0000259" key="9">
    <source>
        <dbReference type="Pfam" id="PF25917"/>
    </source>
</evidence>